<protein>
    <submittedName>
        <fullName evidence="1">Uncharacterized protein</fullName>
    </submittedName>
</protein>
<feature type="non-terminal residue" evidence="1">
    <location>
        <position position="1"/>
    </location>
</feature>
<gene>
    <name evidence="1" type="ORF">AFUS01_LOCUS7519</name>
</gene>
<keyword evidence="2" id="KW-1185">Reference proteome</keyword>
<dbReference type="EMBL" id="CAJVCH010050842">
    <property type="protein sequence ID" value="CAG7718098.1"/>
    <property type="molecule type" value="Genomic_DNA"/>
</dbReference>
<reference evidence="1" key="1">
    <citation type="submission" date="2021-06" db="EMBL/GenBank/DDBJ databases">
        <authorList>
            <person name="Hodson N. C."/>
            <person name="Mongue J. A."/>
            <person name="Jaron S. K."/>
        </authorList>
    </citation>
    <scope>NUCLEOTIDE SEQUENCE</scope>
</reference>
<dbReference type="Proteomes" id="UP000708208">
    <property type="component" value="Unassembled WGS sequence"/>
</dbReference>
<name>A0A8J2NQM1_9HEXA</name>
<evidence type="ECO:0000313" key="1">
    <source>
        <dbReference type="EMBL" id="CAG7718098.1"/>
    </source>
</evidence>
<proteinExistence type="predicted"/>
<accession>A0A8J2NQM1</accession>
<dbReference type="AlphaFoldDB" id="A0A8J2NQM1"/>
<evidence type="ECO:0000313" key="2">
    <source>
        <dbReference type="Proteomes" id="UP000708208"/>
    </source>
</evidence>
<sequence>PQIDDESLPGVSAVLIAHEDRTVRASYYNRTKDFSIRFGSPCTLVIPTSR</sequence>
<organism evidence="1 2">
    <name type="scientific">Allacma fusca</name>
    <dbReference type="NCBI Taxonomy" id="39272"/>
    <lineage>
        <taxon>Eukaryota</taxon>
        <taxon>Metazoa</taxon>
        <taxon>Ecdysozoa</taxon>
        <taxon>Arthropoda</taxon>
        <taxon>Hexapoda</taxon>
        <taxon>Collembola</taxon>
        <taxon>Symphypleona</taxon>
        <taxon>Sminthuridae</taxon>
        <taxon>Allacma</taxon>
    </lineage>
</organism>
<comment type="caution">
    <text evidence="1">The sequence shown here is derived from an EMBL/GenBank/DDBJ whole genome shotgun (WGS) entry which is preliminary data.</text>
</comment>